<dbReference type="Proteomes" id="UP000485058">
    <property type="component" value="Unassembled WGS sequence"/>
</dbReference>
<gene>
    <name evidence="3" type="ORF">HaLaN_30540</name>
</gene>
<dbReference type="CDD" id="cd07067">
    <property type="entry name" value="HP_PGM_like"/>
    <property type="match status" value="1"/>
</dbReference>
<sequence>MILLPRSLTKTVHFIRHGEAFSNVAGHADHAQYMSEAWFDASLSPHGWQQAEALGRHVRAIALKPELVVVSPLTRALQTAS</sequence>
<feature type="non-terminal residue" evidence="3">
    <location>
        <position position="1"/>
    </location>
</feature>
<dbReference type="Pfam" id="PF00300">
    <property type="entry name" value="His_Phos_1"/>
    <property type="match status" value="1"/>
</dbReference>
<dbReference type="GO" id="GO:0005737">
    <property type="term" value="C:cytoplasm"/>
    <property type="evidence" value="ECO:0007669"/>
    <property type="project" value="TreeGrafter"/>
</dbReference>
<dbReference type="PANTHER" id="PTHR48100:SF1">
    <property type="entry name" value="HISTIDINE PHOSPHATASE FAMILY PROTEIN-RELATED"/>
    <property type="match status" value="1"/>
</dbReference>
<comment type="similarity">
    <text evidence="1">Belongs to the phosphoglycerate mutase family.</text>
</comment>
<keyword evidence="4" id="KW-1185">Reference proteome</keyword>
<evidence type="ECO:0000256" key="1">
    <source>
        <dbReference type="ARBA" id="ARBA00038362"/>
    </source>
</evidence>
<comment type="caution">
    <text evidence="3">The sequence shown here is derived from an EMBL/GenBank/DDBJ whole genome shotgun (WGS) entry which is preliminary data.</text>
</comment>
<dbReference type="GO" id="GO:0016791">
    <property type="term" value="F:phosphatase activity"/>
    <property type="evidence" value="ECO:0007669"/>
    <property type="project" value="TreeGrafter"/>
</dbReference>
<dbReference type="EMBL" id="BLLF01005664">
    <property type="protein sequence ID" value="GFH31481.1"/>
    <property type="molecule type" value="Genomic_DNA"/>
</dbReference>
<name>A0A6A0AGQ7_HAELA</name>
<feature type="binding site" evidence="2">
    <location>
        <begin position="16"/>
        <end position="23"/>
    </location>
    <ligand>
        <name>substrate</name>
    </ligand>
</feature>
<protein>
    <recommendedName>
        <fullName evidence="5">Phosphoglycerate mutase</fullName>
    </recommendedName>
</protein>
<dbReference type="InterPro" id="IPR029033">
    <property type="entry name" value="His_PPase_superfam"/>
</dbReference>
<evidence type="ECO:0000313" key="4">
    <source>
        <dbReference type="Proteomes" id="UP000485058"/>
    </source>
</evidence>
<dbReference type="PIRSF" id="PIRSF000709">
    <property type="entry name" value="6PFK_2-Ptase"/>
    <property type="match status" value="1"/>
</dbReference>
<evidence type="ECO:0000313" key="3">
    <source>
        <dbReference type="EMBL" id="GFH31481.1"/>
    </source>
</evidence>
<feature type="non-terminal residue" evidence="3">
    <location>
        <position position="81"/>
    </location>
</feature>
<dbReference type="SUPFAM" id="SSF53254">
    <property type="entry name" value="Phosphoglycerate mutase-like"/>
    <property type="match status" value="1"/>
</dbReference>
<dbReference type="InterPro" id="IPR013078">
    <property type="entry name" value="His_Pase_superF_clade-1"/>
</dbReference>
<reference evidence="3 4" key="1">
    <citation type="submission" date="2020-02" db="EMBL/GenBank/DDBJ databases">
        <title>Draft genome sequence of Haematococcus lacustris strain NIES-144.</title>
        <authorList>
            <person name="Morimoto D."/>
            <person name="Nakagawa S."/>
            <person name="Yoshida T."/>
            <person name="Sawayama S."/>
        </authorList>
    </citation>
    <scope>NUCLEOTIDE SEQUENCE [LARGE SCALE GENOMIC DNA]</scope>
    <source>
        <strain evidence="3 4">NIES-144</strain>
    </source>
</reference>
<evidence type="ECO:0000256" key="2">
    <source>
        <dbReference type="PIRSR" id="PIRSR613078-2"/>
    </source>
</evidence>
<feature type="binding site" evidence="2">
    <location>
        <position position="75"/>
    </location>
    <ligand>
        <name>substrate</name>
    </ligand>
</feature>
<dbReference type="InterPro" id="IPR050275">
    <property type="entry name" value="PGM_Phosphatase"/>
</dbReference>
<proteinExistence type="inferred from homology"/>
<dbReference type="AlphaFoldDB" id="A0A6A0AGQ7"/>
<dbReference type="PANTHER" id="PTHR48100">
    <property type="entry name" value="BROAD-SPECIFICITY PHOSPHATASE YOR283W-RELATED"/>
    <property type="match status" value="1"/>
</dbReference>
<dbReference type="Gene3D" id="3.40.50.1240">
    <property type="entry name" value="Phosphoglycerate mutase-like"/>
    <property type="match status" value="1"/>
</dbReference>
<accession>A0A6A0AGQ7</accession>
<evidence type="ECO:0008006" key="5">
    <source>
        <dbReference type="Google" id="ProtNLM"/>
    </source>
</evidence>
<organism evidence="3 4">
    <name type="scientific">Haematococcus lacustris</name>
    <name type="common">Green alga</name>
    <name type="synonym">Haematococcus pluvialis</name>
    <dbReference type="NCBI Taxonomy" id="44745"/>
    <lineage>
        <taxon>Eukaryota</taxon>
        <taxon>Viridiplantae</taxon>
        <taxon>Chlorophyta</taxon>
        <taxon>core chlorophytes</taxon>
        <taxon>Chlorophyceae</taxon>
        <taxon>CS clade</taxon>
        <taxon>Chlamydomonadales</taxon>
        <taxon>Haematococcaceae</taxon>
        <taxon>Haematococcus</taxon>
    </lineage>
</organism>